<evidence type="ECO:0000256" key="4">
    <source>
        <dbReference type="PIRSR" id="PIRSR000105-1"/>
    </source>
</evidence>
<feature type="binding site" evidence="5">
    <location>
        <position position="97"/>
    </location>
    <ligand>
        <name>NAD(+)</name>
        <dbReference type="ChEBI" id="CHEBI:57540"/>
    </ligand>
</feature>
<dbReference type="InterPro" id="IPR008927">
    <property type="entry name" value="6-PGluconate_DH-like_C_sf"/>
</dbReference>
<evidence type="ECO:0000256" key="3">
    <source>
        <dbReference type="ARBA" id="ARBA00023002"/>
    </source>
</evidence>
<gene>
    <name evidence="8" type="ORF">B4110_2181</name>
</gene>
<evidence type="ECO:0000313" key="9">
    <source>
        <dbReference type="Proteomes" id="UP000075324"/>
    </source>
</evidence>
<evidence type="ECO:0000256" key="2">
    <source>
        <dbReference type="ARBA" id="ARBA00009463"/>
    </source>
</evidence>
<dbReference type="PANTHER" id="PTHR48075">
    <property type="entry name" value="3-HYDROXYACYL-COA DEHYDROGENASE FAMILY PROTEIN"/>
    <property type="match status" value="1"/>
</dbReference>
<dbReference type="InterPro" id="IPR013328">
    <property type="entry name" value="6PGD_dom2"/>
</dbReference>
<dbReference type="PATRIC" id="fig|153151.4.peg.3168"/>
<evidence type="ECO:0000259" key="7">
    <source>
        <dbReference type="Pfam" id="PF02737"/>
    </source>
</evidence>
<comment type="caution">
    <text evidence="8">The sequence shown here is derived from an EMBL/GenBank/DDBJ whole genome shotgun (WGS) entry which is preliminary data.</text>
</comment>
<dbReference type="GO" id="GO:0008691">
    <property type="term" value="F:3-hydroxybutyryl-CoA dehydrogenase activity"/>
    <property type="evidence" value="ECO:0007669"/>
    <property type="project" value="UniProtKB-EC"/>
</dbReference>
<dbReference type="Pfam" id="PF02737">
    <property type="entry name" value="3HCDH_N"/>
    <property type="match status" value="1"/>
</dbReference>
<dbReference type="EC" id="1.1.1.157" evidence="8"/>
<dbReference type="InterPro" id="IPR022694">
    <property type="entry name" value="3-OHacyl-CoA_DH"/>
</dbReference>
<dbReference type="Gene3D" id="3.40.50.720">
    <property type="entry name" value="NAD(P)-binding Rossmann-like Domain"/>
    <property type="match status" value="1"/>
</dbReference>
<protein>
    <submittedName>
        <fullName evidence="8">3-hydroxybutyryl-CoA dehydrogenase</fullName>
        <ecNumber evidence="8">1.1.1.157</ecNumber>
        <ecNumber evidence="8">1.1.1.35</ecNumber>
    </submittedName>
</protein>
<dbReference type="Pfam" id="PF00725">
    <property type="entry name" value="3HCDH"/>
    <property type="match status" value="1"/>
</dbReference>
<evidence type="ECO:0000256" key="5">
    <source>
        <dbReference type="PIRSR" id="PIRSR000105-2"/>
    </source>
</evidence>
<dbReference type="GO" id="GO:0006631">
    <property type="term" value="P:fatty acid metabolic process"/>
    <property type="evidence" value="ECO:0007669"/>
    <property type="project" value="InterPro"/>
</dbReference>
<dbReference type="FunFam" id="3.40.50.720:FF:000009">
    <property type="entry name" value="Fatty oxidation complex, alpha subunit"/>
    <property type="match status" value="1"/>
</dbReference>
<comment type="similarity">
    <text evidence="2">Belongs to the 3-hydroxyacyl-CoA dehydrogenase family.</text>
</comment>
<sequence length="290" mass="32384">MVRRIVVVGSGVMGRGIAYVSAVGGFETILVDVKGEQLESAKQEITEIFVQAVSRGKLTEAERQESEARLRYFLDLAEAVREADLVIEAVPEKLEVKKQVFETIDKHAPASCYFATNTSTMSPTEIGSFTKRPEKVIAMHFFNPVHKMKLVEIIRGLETSEETVQVIQHVAERMGKETVIVNEFPGFVTSRISALIGNEAFYMLQEGVGTPEQIDKAIKLGLNFPMGPFELADLVGLDTRLNNLKYLHEKLGEKYRPAPLLEQYVKAGRLGRKTGKGVYDYTKQENKGDE</sequence>
<feature type="binding site" evidence="5">
    <location>
        <begin position="9"/>
        <end position="14"/>
    </location>
    <ligand>
        <name>NAD(+)</name>
        <dbReference type="ChEBI" id="CHEBI:57540"/>
    </ligand>
</feature>
<evidence type="ECO:0000259" key="6">
    <source>
        <dbReference type="Pfam" id="PF00725"/>
    </source>
</evidence>
<dbReference type="InterPro" id="IPR036291">
    <property type="entry name" value="NAD(P)-bd_dom_sf"/>
</dbReference>
<evidence type="ECO:0000256" key="1">
    <source>
        <dbReference type="ARBA" id="ARBA00005086"/>
    </source>
</evidence>
<dbReference type="PANTHER" id="PTHR48075:SF5">
    <property type="entry name" value="3-HYDROXYBUTYRYL-COA DEHYDROGENASE"/>
    <property type="match status" value="1"/>
</dbReference>
<dbReference type="PIRSF" id="PIRSF000105">
    <property type="entry name" value="HCDH"/>
    <property type="match status" value="1"/>
</dbReference>
<feature type="domain" description="3-hydroxyacyl-CoA dehydrogenase C-terminal" evidence="6">
    <location>
        <begin position="186"/>
        <end position="281"/>
    </location>
</feature>
<feature type="binding site" evidence="5">
    <location>
        <position position="119"/>
    </location>
    <ligand>
        <name>NAD(+)</name>
        <dbReference type="ChEBI" id="CHEBI:57540"/>
    </ligand>
</feature>
<dbReference type="RefSeq" id="WP_062677999.1">
    <property type="nucleotide sequence ID" value="NZ_LQYW01000051.1"/>
</dbReference>
<dbReference type="InterPro" id="IPR006108">
    <property type="entry name" value="3HC_DH_C"/>
</dbReference>
<organism evidence="8 9">
    <name type="scientific">Parageobacillus toebii</name>
    <dbReference type="NCBI Taxonomy" id="153151"/>
    <lineage>
        <taxon>Bacteria</taxon>
        <taxon>Bacillati</taxon>
        <taxon>Bacillota</taxon>
        <taxon>Bacilli</taxon>
        <taxon>Bacillales</taxon>
        <taxon>Anoxybacillaceae</taxon>
        <taxon>Parageobacillus</taxon>
    </lineage>
</organism>
<accession>A0A150N1B0</accession>
<proteinExistence type="inferred from homology"/>
<dbReference type="EC" id="1.1.1.35" evidence="8"/>
<dbReference type="Gene3D" id="1.10.1040.10">
    <property type="entry name" value="N-(1-d-carboxylethyl)-l-norvaline Dehydrogenase, domain 2"/>
    <property type="match status" value="1"/>
</dbReference>
<reference evidence="8 9" key="1">
    <citation type="submission" date="2016-01" db="EMBL/GenBank/DDBJ databases">
        <title>Draft Genome Sequences of Seven Thermophilic Sporeformers Isolated from Foods.</title>
        <authorList>
            <person name="Berendsen E.M."/>
            <person name="Wells-Bennik M.H."/>
            <person name="Krawcyk A.O."/>
            <person name="De Jong A."/>
            <person name="Holsappel S."/>
            <person name="Eijlander R.T."/>
            <person name="Kuipers O.P."/>
        </authorList>
    </citation>
    <scope>NUCLEOTIDE SEQUENCE [LARGE SCALE GENOMIC DNA]</scope>
    <source>
        <strain evidence="8 9">B4110</strain>
    </source>
</reference>
<evidence type="ECO:0000313" key="8">
    <source>
        <dbReference type="EMBL" id="KYD30490.1"/>
    </source>
</evidence>
<dbReference type="NCBIfam" id="NF006722">
    <property type="entry name" value="PRK09260.1"/>
    <property type="match status" value="1"/>
</dbReference>
<comment type="pathway">
    <text evidence="1">Lipid metabolism; butanoate metabolism.</text>
</comment>
<feature type="binding site" evidence="5">
    <location>
        <position position="273"/>
    </location>
    <ligand>
        <name>NAD(+)</name>
        <dbReference type="ChEBI" id="CHEBI:57540"/>
    </ligand>
</feature>
<feature type="site" description="Important for catalytic activity" evidence="4">
    <location>
        <position position="140"/>
    </location>
</feature>
<feature type="binding site" evidence="5">
    <location>
        <position position="92"/>
    </location>
    <ligand>
        <name>NAD(+)</name>
        <dbReference type="ChEBI" id="CHEBI:57540"/>
    </ligand>
</feature>
<dbReference type="InterPro" id="IPR006176">
    <property type="entry name" value="3-OHacyl-CoA_DH_NAD-bd"/>
</dbReference>
<name>A0A150N1B0_9BACL</name>
<dbReference type="SUPFAM" id="SSF48179">
    <property type="entry name" value="6-phosphogluconate dehydrogenase C-terminal domain-like"/>
    <property type="match status" value="1"/>
</dbReference>
<dbReference type="GO" id="GO:0070403">
    <property type="term" value="F:NAD+ binding"/>
    <property type="evidence" value="ECO:0007669"/>
    <property type="project" value="InterPro"/>
</dbReference>
<feature type="binding site" evidence="5">
    <location>
        <position position="143"/>
    </location>
    <ligand>
        <name>NAD(+)</name>
        <dbReference type="ChEBI" id="CHEBI:57540"/>
    </ligand>
</feature>
<keyword evidence="3 8" id="KW-0560">Oxidoreductase</keyword>
<dbReference type="EMBL" id="LQYW01000051">
    <property type="protein sequence ID" value="KYD30490.1"/>
    <property type="molecule type" value="Genomic_DNA"/>
</dbReference>
<feature type="binding site" evidence="5">
    <location>
        <position position="32"/>
    </location>
    <ligand>
        <name>NAD(+)</name>
        <dbReference type="ChEBI" id="CHEBI:57540"/>
    </ligand>
</feature>
<feature type="domain" description="3-hydroxyacyl-CoA dehydrogenase NAD binding" evidence="7">
    <location>
        <begin position="5"/>
        <end position="183"/>
    </location>
</feature>
<dbReference type="Proteomes" id="UP000075324">
    <property type="component" value="Unassembled WGS sequence"/>
</dbReference>
<dbReference type="GO" id="GO:0003857">
    <property type="term" value="F:(3S)-3-hydroxyacyl-CoA dehydrogenase (NAD+) activity"/>
    <property type="evidence" value="ECO:0007669"/>
    <property type="project" value="UniProtKB-EC"/>
</dbReference>
<dbReference type="AlphaFoldDB" id="A0A150N1B0"/>
<dbReference type="SUPFAM" id="SSF51735">
    <property type="entry name" value="NAD(P)-binding Rossmann-fold domains"/>
    <property type="match status" value="1"/>
</dbReference>
<keyword evidence="5" id="KW-0520">NAD</keyword>